<evidence type="ECO:0000259" key="1">
    <source>
        <dbReference type="Pfam" id="PF05699"/>
    </source>
</evidence>
<evidence type="ECO:0000313" key="3">
    <source>
        <dbReference type="Proteomes" id="UP001515480"/>
    </source>
</evidence>
<dbReference type="Pfam" id="PF05699">
    <property type="entry name" value="Dimer_Tnp_hAT"/>
    <property type="match status" value="1"/>
</dbReference>
<accession>A0AB34JD34</accession>
<dbReference type="SUPFAM" id="SSF53098">
    <property type="entry name" value="Ribonuclease H-like"/>
    <property type="match status" value="1"/>
</dbReference>
<proteinExistence type="predicted"/>
<sequence>MSSNSASACRVNFRSTTIKKVSSRAPGFSTLQRRCQPISAGRRTGRPHPTRPELQRLSMLVLAQPASASLCERINSEFAFIKDRKRNRLVHDKANKLVSLFHNLRLLLKLKSRNYSEPAVGWADTDIESGVTRWGIPGYDD</sequence>
<comment type="caution">
    <text evidence="2">The sequence shown here is derived from an EMBL/GenBank/DDBJ whole genome shotgun (WGS) entry which is preliminary data.</text>
</comment>
<dbReference type="InterPro" id="IPR012337">
    <property type="entry name" value="RNaseH-like_sf"/>
</dbReference>
<dbReference type="EMBL" id="JBGBPQ010000010">
    <property type="protein sequence ID" value="KAL1518604.1"/>
    <property type="molecule type" value="Genomic_DNA"/>
</dbReference>
<reference evidence="2 3" key="1">
    <citation type="journal article" date="2024" name="Science">
        <title>Giant polyketide synthase enzymes in the biosynthesis of giant marine polyether toxins.</title>
        <authorList>
            <person name="Fallon T.R."/>
            <person name="Shende V.V."/>
            <person name="Wierzbicki I.H."/>
            <person name="Pendleton A.L."/>
            <person name="Watervoot N.F."/>
            <person name="Auber R.P."/>
            <person name="Gonzalez D.J."/>
            <person name="Wisecaver J.H."/>
            <person name="Moore B.S."/>
        </authorList>
    </citation>
    <scope>NUCLEOTIDE SEQUENCE [LARGE SCALE GENOMIC DNA]</scope>
    <source>
        <strain evidence="2 3">12B1</strain>
    </source>
</reference>
<name>A0AB34JD34_PRYPA</name>
<feature type="domain" description="HAT C-terminal dimerisation" evidence="1">
    <location>
        <begin position="51"/>
        <end position="104"/>
    </location>
</feature>
<protein>
    <recommendedName>
        <fullName evidence="1">HAT C-terminal dimerisation domain-containing protein</fullName>
    </recommendedName>
</protein>
<dbReference type="InterPro" id="IPR008906">
    <property type="entry name" value="HATC_C_dom"/>
</dbReference>
<dbReference type="Proteomes" id="UP001515480">
    <property type="component" value="Unassembled WGS sequence"/>
</dbReference>
<dbReference type="AlphaFoldDB" id="A0AB34JD34"/>
<keyword evidence="3" id="KW-1185">Reference proteome</keyword>
<dbReference type="GO" id="GO:0046983">
    <property type="term" value="F:protein dimerization activity"/>
    <property type="evidence" value="ECO:0007669"/>
    <property type="project" value="InterPro"/>
</dbReference>
<gene>
    <name evidence="2" type="ORF">AB1Y20_002892</name>
</gene>
<organism evidence="2 3">
    <name type="scientific">Prymnesium parvum</name>
    <name type="common">Toxic golden alga</name>
    <dbReference type="NCBI Taxonomy" id="97485"/>
    <lineage>
        <taxon>Eukaryota</taxon>
        <taxon>Haptista</taxon>
        <taxon>Haptophyta</taxon>
        <taxon>Prymnesiophyceae</taxon>
        <taxon>Prymnesiales</taxon>
        <taxon>Prymnesiaceae</taxon>
        <taxon>Prymnesium</taxon>
    </lineage>
</organism>
<evidence type="ECO:0000313" key="2">
    <source>
        <dbReference type="EMBL" id="KAL1518604.1"/>
    </source>
</evidence>